<evidence type="ECO:0000313" key="10">
    <source>
        <dbReference type="Proteomes" id="UP000006786"/>
    </source>
</evidence>
<evidence type="ECO:0000256" key="2">
    <source>
        <dbReference type="ARBA" id="ARBA00022475"/>
    </source>
</evidence>
<dbReference type="GO" id="GO:0022857">
    <property type="term" value="F:transmembrane transporter activity"/>
    <property type="evidence" value="ECO:0007669"/>
    <property type="project" value="UniProtKB-UniRule"/>
</dbReference>
<keyword evidence="2" id="KW-1003">Cell membrane</keyword>
<name>K2MIB2_9HYPH</name>
<comment type="similarity">
    <text evidence="7">Belongs to the TRAP transporter large permease family.</text>
</comment>
<sequence length="425" mass="44882">MTVLLFVLLFAGLFLGLPVGVALLGSSILFFVVEGLPELTVLQRMIGGLDSFPVLAVPFFILAGSLMNAVSVTDRIFDFALACVGWLRGGLGHVNVAASVIFSGMSGAAVADAGGMGSIEIKAMRDAGYDDRFAIGITAASSVIGPLIPPSLPMIFYGVVASESIGRLFMAGVVPGLLTALMLSLMVVVISKRRGYGRDRSFAWIALVHSFRRAFLSLLTPVIIIGGIVSGMVTPTEAAIAAVFYTLFLGLVVYRNLTMKKLASVMLETVEATGSVMFVVASATVFAWILTANHLTEQLAGLLLSIADNKIAILLIINLILLIVGCFLETIAAITILVPVLLPIAVQFGVSPEHFGVIVVFNLMIGLLTPPIGMVLFVLSRVAQVPFERAVAGTIPFFIPLFIVLAVITFVPAVSTWLPGVIYGP</sequence>
<dbReference type="PIRSF" id="PIRSF006066">
    <property type="entry name" value="HI0050"/>
    <property type="match status" value="1"/>
</dbReference>
<organism evidence="9 10">
    <name type="scientific">Nitratireductor pacificus pht-3B</name>
    <dbReference type="NCBI Taxonomy" id="391937"/>
    <lineage>
        <taxon>Bacteria</taxon>
        <taxon>Pseudomonadati</taxon>
        <taxon>Pseudomonadota</taxon>
        <taxon>Alphaproteobacteria</taxon>
        <taxon>Hyphomicrobiales</taxon>
        <taxon>Phyllobacteriaceae</taxon>
        <taxon>Nitratireductor</taxon>
    </lineage>
</organism>
<dbReference type="NCBIfam" id="TIGR00786">
    <property type="entry name" value="dctM"/>
    <property type="match status" value="1"/>
</dbReference>
<evidence type="ECO:0000256" key="4">
    <source>
        <dbReference type="ARBA" id="ARBA00022692"/>
    </source>
</evidence>
<dbReference type="InterPro" id="IPR004681">
    <property type="entry name" value="TRAP_DctM"/>
</dbReference>
<keyword evidence="10" id="KW-1185">Reference proteome</keyword>
<feature type="transmembrane region" description="Helical" evidence="7">
    <location>
        <begin position="331"/>
        <end position="350"/>
    </location>
</feature>
<feature type="domain" description="TRAP C4-dicarboxylate transport system permease DctM subunit" evidence="8">
    <location>
        <begin position="6"/>
        <end position="413"/>
    </location>
</feature>
<dbReference type="Pfam" id="PF06808">
    <property type="entry name" value="DctM"/>
    <property type="match status" value="1"/>
</dbReference>
<keyword evidence="3 7" id="KW-0997">Cell inner membrane</keyword>
<feature type="transmembrane region" description="Helical" evidence="7">
    <location>
        <begin position="52"/>
        <end position="70"/>
    </location>
</feature>
<keyword evidence="7" id="KW-0813">Transport</keyword>
<dbReference type="RefSeq" id="WP_008593466.1">
    <property type="nucleotide sequence ID" value="NZ_AMRM01000002.1"/>
</dbReference>
<keyword evidence="5 7" id="KW-1133">Transmembrane helix</keyword>
<evidence type="ECO:0000259" key="8">
    <source>
        <dbReference type="Pfam" id="PF06808"/>
    </source>
</evidence>
<evidence type="ECO:0000256" key="6">
    <source>
        <dbReference type="ARBA" id="ARBA00023136"/>
    </source>
</evidence>
<feature type="transmembrane region" description="Helical" evidence="7">
    <location>
        <begin position="168"/>
        <end position="190"/>
    </location>
</feature>
<reference evidence="9 10" key="1">
    <citation type="journal article" date="2012" name="J. Bacteriol.">
        <title>Genome Sequence of Nitratireductor pacificus Type Strain pht-3B.</title>
        <authorList>
            <person name="Lai Q."/>
            <person name="Li G."/>
            <person name="Shao Z."/>
        </authorList>
    </citation>
    <scope>NUCLEOTIDE SEQUENCE [LARGE SCALE GENOMIC DNA]</scope>
    <source>
        <strain evidence="10">pht-3B</strain>
    </source>
</reference>
<protein>
    <recommendedName>
        <fullName evidence="7">TRAP transporter large permease protein</fullName>
    </recommendedName>
</protein>
<comment type="function">
    <text evidence="7">Part of the tripartite ATP-independent periplasmic (TRAP) transport system.</text>
</comment>
<evidence type="ECO:0000313" key="9">
    <source>
        <dbReference type="EMBL" id="EKF20450.1"/>
    </source>
</evidence>
<evidence type="ECO:0000256" key="7">
    <source>
        <dbReference type="RuleBase" id="RU369079"/>
    </source>
</evidence>
<comment type="subunit">
    <text evidence="7">The complex comprises the extracytoplasmic solute receptor protein and the two transmembrane proteins.</text>
</comment>
<comment type="caution">
    <text evidence="9">The sequence shown here is derived from an EMBL/GenBank/DDBJ whole genome shotgun (WGS) entry which is preliminary data.</text>
</comment>
<gene>
    <name evidence="9" type="ORF">NA2_01659</name>
</gene>
<keyword evidence="4 7" id="KW-0812">Transmembrane</keyword>
<feature type="transmembrane region" description="Helical" evidence="7">
    <location>
        <begin position="391"/>
        <end position="418"/>
    </location>
</feature>
<dbReference type="eggNOG" id="COG1593">
    <property type="taxonomic scope" value="Bacteria"/>
</dbReference>
<feature type="transmembrane region" description="Helical" evidence="7">
    <location>
        <begin position="211"/>
        <end position="232"/>
    </location>
</feature>
<dbReference type="PANTHER" id="PTHR33362:SF3">
    <property type="entry name" value="SIALIC ACID TRAP TRANSPORTER PERMEASE PROTEIN SIAT"/>
    <property type="match status" value="1"/>
</dbReference>
<dbReference type="OrthoDB" id="9790209at2"/>
<dbReference type="STRING" id="391937.NA2_01659"/>
<dbReference type="EMBL" id="AMRM01000002">
    <property type="protein sequence ID" value="EKF20450.1"/>
    <property type="molecule type" value="Genomic_DNA"/>
</dbReference>
<dbReference type="Proteomes" id="UP000006786">
    <property type="component" value="Unassembled WGS sequence"/>
</dbReference>
<evidence type="ECO:0000256" key="1">
    <source>
        <dbReference type="ARBA" id="ARBA00004429"/>
    </source>
</evidence>
<feature type="transmembrane region" description="Helical" evidence="7">
    <location>
        <begin position="132"/>
        <end position="148"/>
    </location>
</feature>
<feature type="transmembrane region" description="Helical" evidence="7">
    <location>
        <begin position="356"/>
        <end position="379"/>
    </location>
</feature>
<comment type="subcellular location">
    <subcellularLocation>
        <location evidence="1 7">Cell inner membrane</location>
        <topology evidence="1 7">Multi-pass membrane protein</topology>
    </subcellularLocation>
</comment>
<dbReference type="PANTHER" id="PTHR33362">
    <property type="entry name" value="SIALIC ACID TRAP TRANSPORTER PERMEASE PROTEIN SIAT-RELATED"/>
    <property type="match status" value="1"/>
</dbReference>
<feature type="transmembrane region" description="Helical" evidence="7">
    <location>
        <begin position="238"/>
        <end position="257"/>
    </location>
</feature>
<dbReference type="InterPro" id="IPR010656">
    <property type="entry name" value="DctM"/>
</dbReference>
<feature type="transmembrane region" description="Helical" evidence="7">
    <location>
        <begin position="269"/>
        <end position="290"/>
    </location>
</feature>
<dbReference type="GO" id="GO:0005886">
    <property type="term" value="C:plasma membrane"/>
    <property type="evidence" value="ECO:0007669"/>
    <property type="project" value="UniProtKB-SubCell"/>
</dbReference>
<accession>K2MIB2</accession>
<dbReference type="PATRIC" id="fig|391937.3.peg.344"/>
<feature type="transmembrane region" description="Helical" evidence="7">
    <location>
        <begin position="302"/>
        <end position="324"/>
    </location>
</feature>
<evidence type="ECO:0000256" key="5">
    <source>
        <dbReference type="ARBA" id="ARBA00022989"/>
    </source>
</evidence>
<feature type="transmembrane region" description="Helical" evidence="7">
    <location>
        <begin position="6"/>
        <end position="32"/>
    </location>
</feature>
<evidence type="ECO:0000256" key="3">
    <source>
        <dbReference type="ARBA" id="ARBA00022519"/>
    </source>
</evidence>
<keyword evidence="6 7" id="KW-0472">Membrane</keyword>
<proteinExistence type="inferred from homology"/>
<dbReference type="AlphaFoldDB" id="K2MIB2"/>